<dbReference type="PROSITE" id="PS50002">
    <property type="entry name" value="SH3"/>
    <property type="match status" value="1"/>
</dbReference>
<feature type="compositionally biased region" description="Basic and acidic residues" evidence="3">
    <location>
        <begin position="177"/>
        <end position="190"/>
    </location>
</feature>
<dbReference type="KEGG" id="acan:ACA1_236080"/>
<proteinExistence type="predicted"/>
<feature type="compositionally biased region" description="Basic and acidic residues" evidence="3">
    <location>
        <begin position="74"/>
        <end position="92"/>
    </location>
</feature>
<evidence type="ECO:0000313" key="5">
    <source>
        <dbReference type="EMBL" id="ELR19050.1"/>
    </source>
</evidence>
<protein>
    <submittedName>
        <fullName evidence="5">Variant sh3 domain containing protein</fullName>
    </submittedName>
</protein>
<feature type="region of interest" description="Disordered" evidence="3">
    <location>
        <begin position="1"/>
        <end position="93"/>
    </location>
</feature>
<name>L8H1D1_ACACF</name>
<dbReference type="AlphaFoldDB" id="L8H1D1"/>
<evidence type="ECO:0000256" key="3">
    <source>
        <dbReference type="SAM" id="MobiDB-lite"/>
    </source>
</evidence>
<feature type="region of interest" description="Disordered" evidence="3">
    <location>
        <begin position="153"/>
        <end position="191"/>
    </location>
</feature>
<organism evidence="5 6">
    <name type="scientific">Acanthamoeba castellanii (strain ATCC 30010 / Neff)</name>
    <dbReference type="NCBI Taxonomy" id="1257118"/>
    <lineage>
        <taxon>Eukaryota</taxon>
        <taxon>Amoebozoa</taxon>
        <taxon>Discosea</taxon>
        <taxon>Longamoebia</taxon>
        <taxon>Centramoebida</taxon>
        <taxon>Acanthamoebidae</taxon>
        <taxon>Acanthamoeba</taxon>
    </lineage>
</organism>
<keyword evidence="6" id="KW-1185">Reference proteome</keyword>
<dbReference type="Pfam" id="PF07653">
    <property type="entry name" value="SH3_2"/>
    <property type="match status" value="1"/>
</dbReference>
<dbReference type="Proteomes" id="UP000011083">
    <property type="component" value="Unassembled WGS sequence"/>
</dbReference>
<evidence type="ECO:0000256" key="2">
    <source>
        <dbReference type="PROSITE-ProRule" id="PRU00192"/>
    </source>
</evidence>
<dbReference type="VEuPathDB" id="AmoebaDB:ACA1_236080"/>
<dbReference type="InterPro" id="IPR036028">
    <property type="entry name" value="SH3-like_dom_sf"/>
</dbReference>
<dbReference type="GeneID" id="14919820"/>
<evidence type="ECO:0000256" key="1">
    <source>
        <dbReference type="ARBA" id="ARBA00022443"/>
    </source>
</evidence>
<feature type="domain" description="SH3" evidence="4">
    <location>
        <begin position="192"/>
        <end position="264"/>
    </location>
</feature>
<reference evidence="5 6" key="1">
    <citation type="journal article" date="2013" name="Genome Biol.">
        <title>Genome of Acanthamoeba castellanii highlights extensive lateral gene transfer and early evolution of tyrosine kinase signaling.</title>
        <authorList>
            <person name="Clarke M."/>
            <person name="Lohan A.J."/>
            <person name="Liu B."/>
            <person name="Lagkouvardos I."/>
            <person name="Roy S."/>
            <person name="Zafar N."/>
            <person name="Bertelli C."/>
            <person name="Schilde C."/>
            <person name="Kianianmomeni A."/>
            <person name="Burglin T.R."/>
            <person name="Frech C."/>
            <person name="Turcotte B."/>
            <person name="Kopec K.O."/>
            <person name="Synnott J.M."/>
            <person name="Choo C."/>
            <person name="Paponov I."/>
            <person name="Finkler A."/>
            <person name="Soon Heng Tan C."/>
            <person name="Hutchins A.P."/>
            <person name="Weinmeier T."/>
            <person name="Rattei T."/>
            <person name="Chu J.S."/>
            <person name="Gimenez G."/>
            <person name="Irimia M."/>
            <person name="Rigden D.J."/>
            <person name="Fitzpatrick D.A."/>
            <person name="Lorenzo-Morales J."/>
            <person name="Bateman A."/>
            <person name="Chiu C.H."/>
            <person name="Tang P."/>
            <person name="Hegemann P."/>
            <person name="Fromm H."/>
            <person name="Raoult D."/>
            <person name="Greub G."/>
            <person name="Miranda-Saavedra D."/>
            <person name="Chen N."/>
            <person name="Nash P."/>
            <person name="Ginger M.L."/>
            <person name="Horn M."/>
            <person name="Schaap P."/>
            <person name="Caler L."/>
            <person name="Loftus B."/>
        </authorList>
    </citation>
    <scope>NUCLEOTIDE SEQUENCE [LARGE SCALE GENOMIC DNA]</scope>
    <source>
        <strain evidence="5 6">Neff</strain>
    </source>
</reference>
<accession>L8H1D1</accession>
<feature type="compositionally biased region" description="Basic and acidic residues" evidence="3">
    <location>
        <begin position="19"/>
        <end position="59"/>
    </location>
</feature>
<dbReference type="SMART" id="SM00326">
    <property type="entry name" value="SH3"/>
    <property type="match status" value="1"/>
</dbReference>
<sequence length="264" mass="30200">MGQTHAKRGEADELGGVCRDGKREAAMREEEQKRSSLAEEVRRKEAQRELKGKAKLTDRDIEEEEEEEAATTTRRQERQPQPHVEAVQHEVQEPLAVFGPQLLGSDSFHADLERQKQIEASLEELRESERWKAIERQRAQGKPARTANVEALGMRHPHGGGVTPRSSSMPAARHTSKASDRQGDTRETPRQEGVFLVRALDHFKGNMRFEHETKGNRKRRQLRFKLHDVIQVTSVNTEDGLYFGTLIKTGKTGWFPYYYVVHLA</sequence>
<feature type="compositionally biased region" description="Acidic residues" evidence="3">
    <location>
        <begin position="60"/>
        <end position="69"/>
    </location>
</feature>
<dbReference type="SUPFAM" id="SSF50044">
    <property type="entry name" value="SH3-domain"/>
    <property type="match status" value="1"/>
</dbReference>
<keyword evidence="1 2" id="KW-0728">SH3 domain</keyword>
<dbReference type="RefSeq" id="XP_004341114.1">
    <property type="nucleotide sequence ID" value="XM_004341066.1"/>
</dbReference>
<gene>
    <name evidence="5" type="ORF">ACA1_236080</name>
</gene>
<dbReference type="EMBL" id="KB007939">
    <property type="protein sequence ID" value="ELR19050.1"/>
    <property type="molecule type" value="Genomic_DNA"/>
</dbReference>
<evidence type="ECO:0000259" key="4">
    <source>
        <dbReference type="PROSITE" id="PS50002"/>
    </source>
</evidence>
<evidence type="ECO:0000313" key="6">
    <source>
        <dbReference type="Proteomes" id="UP000011083"/>
    </source>
</evidence>
<dbReference type="Gene3D" id="2.30.30.40">
    <property type="entry name" value="SH3 Domains"/>
    <property type="match status" value="1"/>
</dbReference>
<dbReference type="InterPro" id="IPR001452">
    <property type="entry name" value="SH3_domain"/>
</dbReference>